<comment type="caution">
    <text evidence="10">The sequence shown here is derived from an EMBL/GenBank/DDBJ whole genome shotgun (WGS) entry which is preliminary data.</text>
</comment>
<dbReference type="SUPFAM" id="SSF53901">
    <property type="entry name" value="Thiolase-like"/>
    <property type="match status" value="1"/>
</dbReference>
<dbReference type="InterPro" id="IPR016039">
    <property type="entry name" value="Thiolase-like"/>
</dbReference>
<dbReference type="Pfam" id="PF00698">
    <property type="entry name" value="Acyl_transf_1"/>
    <property type="match status" value="1"/>
</dbReference>
<dbReference type="InterPro" id="IPR009081">
    <property type="entry name" value="PP-bd_ACP"/>
</dbReference>
<accession>A0ABR9AZ47</accession>
<dbReference type="Gene3D" id="3.40.50.12780">
    <property type="entry name" value="N-terminal domain of ligase-like"/>
    <property type="match status" value="1"/>
</dbReference>
<dbReference type="Gene3D" id="3.30.559.30">
    <property type="entry name" value="Nonribosomal peptide synthetase, condensation domain"/>
    <property type="match status" value="2"/>
</dbReference>
<dbReference type="Gene3D" id="3.30.70.3290">
    <property type="match status" value="1"/>
</dbReference>
<dbReference type="InterPro" id="IPR010071">
    <property type="entry name" value="AA_adenyl_dom"/>
</dbReference>
<evidence type="ECO:0000256" key="7">
    <source>
        <dbReference type="ARBA" id="ARBA00029443"/>
    </source>
</evidence>
<dbReference type="InterPro" id="IPR036736">
    <property type="entry name" value="ACP-like_sf"/>
</dbReference>
<dbReference type="Pfam" id="PF00550">
    <property type="entry name" value="PP-binding"/>
    <property type="match status" value="1"/>
</dbReference>
<feature type="compositionally biased region" description="Basic and acidic residues" evidence="8">
    <location>
        <begin position="940"/>
        <end position="952"/>
    </location>
</feature>
<dbReference type="Pfam" id="PF00109">
    <property type="entry name" value="ketoacyl-synt"/>
    <property type="match status" value="1"/>
</dbReference>
<comment type="similarity">
    <text evidence="7">In the C-terminal section; belongs to the NRP synthetase family.</text>
</comment>
<keyword evidence="6" id="KW-0511">Multifunctional enzyme</keyword>
<dbReference type="Pfam" id="PF18563">
    <property type="entry name" value="TubC_N"/>
    <property type="match status" value="1"/>
</dbReference>
<dbReference type="InterPro" id="IPR016036">
    <property type="entry name" value="Malonyl_transacylase_ACP-bd"/>
</dbReference>
<evidence type="ECO:0000256" key="2">
    <source>
        <dbReference type="ARBA" id="ARBA00006432"/>
    </source>
</evidence>
<evidence type="ECO:0000256" key="1">
    <source>
        <dbReference type="ARBA" id="ARBA00001957"/>
    </source>
</evidence>
<dbReference type="InterPro" id="IPR000873">
    <property type="entry name" value="AMP-dep_synth/lig_dom"/>
</dbReference>
<dbReference type="InterPro" id="IPR020841">
    <property type="entry name" value="PKS_Beta-ketoAc_synthase_dom"/>
</dbReference>
<dbReference type="Proteomes" id="UP000634529">
    <property type="component" value="Unassembled WGS sequence"/>
</dbReference>
<dbReference type="CDD" id="cd00833">
    <property type="entry name" value="PKS"/>
    <property type="match status" value="1"/>
</dbReference>
<evidence type="ECO:0000313" key="10">
    <source>
        <dbReference type="EMBL" id="MBD8499353.1"/>
    </source>
</evidence>
<evidence type="ECO:0000256" key="5">
    <source>
        <dbReference type="ARBA" id="ARBA00023194"/>
    </source>
</evidence>
<dbReference type="InterPro" id="IPR014030">
    <property type="entry name" value="Ketoacyl_synth_N"/>
</dbReference>
<dbReference type="SMART" id="SM00827">
    <property type="entry name" value="PKS_AT"/>
    <property type="match status" value="1"/>
</dbReference>
<dbReference type="Pfam" id="PF00668">
    <property type="entry name" value="Condensation"/>
    <property type="match status" value="2"/>
</dbReference>
<organism evidence="10 11">
    <name type="scientific">Paenibacillus arenosi</name>
    <dbReference type="NCBI Taxonomy" id="2774142"/>
    <lineage>
        <taxon>Bacteria</taxon>
        <taxon>Bacillati</taxon>
        <taxon>Bacillota</taxon>
        <taxon>Bacilli</taxon>
        <taxon>Bacillales</taxon>
        <taxon>Paenibacillaceae</taxon>
        <taxon>Paenibacillus</taxon>
    </lineage>
</organism>
<dbReference type="InterPro" id="IPR020845">
    <property type="entry name" value="AMP-binding_CS"/>
</dbReference>
<comment type="cofactor">
    <cofactor evidence="1">
        <name>pantetheine 4'-phosphate</name>
        <dbReference type="ChEBI" id="CHEBI:47942"/>
    </cofactor>
</comment>
<reference evidence="10 11" key="1">
    <citation type="submission" date="2020-09" db="EMBL/GenBank/DDBJ databases">
        <title>Paenibacillus sp. CAU 1523 isolated from sand of Haeundae Beach.</title>
        <authorList>
            <person name="Kim W."/>
        </authorList>
    </citation>
    <scope>NUCLEOTIDE SEQUENCE [LARGE SCALE GENOMIC DNA]</scope>
    <source>
        <strain evidence="10 11">CAU 1523</strain>
    </source>
</reference>
<dbReference type="SUPFAM" id="SSF52151">
    <property type="entry name" value="FabD/lysophospholipase-like"/>
    <property type="match status" value="1"/>
</dbReference>
<proteinExistence type="inferred from homology"/>
<dbReference type="Gene3D" id="3.40.366.10">
    <property type="entry name" value="Malonyl-Coenzyme A Acyl Carrier Protein, domain 2"/>
    <property type="match status" value="1"/>
</dbReference>
<evidence type="ECO:0000256" key="6">
    <source>
        <dbReference type="ARBA" id="ARBA00023268"/>
    </source>
</evidence>
<evidence type="ECO:0000256" key="4">
    <source>
        <dbReference type="ARBA" id="ARBA00022679"/>
    </source>
</evidence>
<dbReference type="InterPro" id="IPR041464">
    <property type="entry name" value="TubC_N"/>
</dbReference>
<dbReference type="SUPFAM" id="SSF52777">
    <property type="entry name" value="CoA-dependent acyltransferases"/>
    <property type="match status" value="4"/>
</dbReference>
<keyword evidence="3" id="KW-0436">Ligase</keyword>
<protein>
    <submittedName>
        <fullName evidence="10">Amino acid adenylation domain-containing protein</fullName>
    </submittedName>
</protein>
<dbReference type="InterPro" id="IPR014043">
    <property type="entry name" value="Acyl_transferase_dom"/>
</dbReference>
<dbReference type="PANTHER" id="PTHR43775">
    <property type="entry name" value="FATTY ACID SYNTHASE"/>
    <property type="match status" value="1"/>
</dbReference>
<dbReference type="SUPFAM" id="SSF56801">
    <property type="entry name" value="Acetyl-CoA synthetase-like"/>
    <property type="match status" value="1"/>
</dbReference>
<dbReference type="InterPro" id="IPR057737">
    <property type="entry name" value="Condensation_MtbB-like"/>
</dbReference>
<dbReference type="InterPro" id="IPR014031">
    <property type="entry name" value="Ketoacyl_synth_C"/>
</dbReference>
<dbReference type="Pfam" id="PF16197">
    <property type="entry name" value="KAsynt_C_assoc"/>
    <property type="match status" value="1"/>
</dbReference>
<gene>
    <name evidence="10" type="ORF">IFO66_13740</name>
</gene>
<dbReference type="InterPro" id="IPR032821">
    <property type="entry name" value="PKS_assoc"/>
</dbReference>
<dbReference type="SMART" id="SM00825">
    <property type="entry name" value="PKS_KS"/>
    <property type="match status" value="1"/>
</dbReference>
<keyword evidence="4" id="KW-0808">Transferase</keyword>
<feature type="domain" description="Ketosynthase family 3 (KS3)" evidence="9">
    <location>
        <begin position="33"/>
        <end position="456"/>
    </location>
</feature>
<name>A0ABR9AZ47_9BACL</name>
<dbReference type="InterPro" id="IPR044894">
    <property type="entry name" value="TubC_N_sf"/>
</dbReference>
<dbReference type="Gene3D" id="3.30.559.10">
    <property type="entry name" value="Chloramphenicol acetyltransferase-like domain"/>
    <property type="match status" value="2"/>
</dbReference>
<dbReference type="Pfam" id="PF00501">
    <property type="entry name" value="AMP-binding"/>
    <property type="match status" value="1"/>
</dbReference>
<dbReference type="SUPFAM" id="SSF55048">
    <property type="entry name" value="Probable ACP-binding domain of malonyl-CoA ACP transacylase"/>
    <property type="match status" value="1"/>
</dbReference>
<keyword evidence="5" id="KW-0045">Antibiotic biosynthesis</keyword>
<dbReference type="CDD" id="cd19535">
    <property type="entry name" value="Cyc_NRPS"/>
    <property type="match status" value="2"/>
</dbReference>
<dbReference type="Gene3D" id="3.40.47.10">
    <property type="match status" value="1"/>
</dbReference>
<dbReference type="Gene3D" id="3.30.300.30">
    <property type="match status" value="1"/>
</dbReference>
<evidence type="ECO:0000256" key="3">
    <source>
        <dbReference type="ARBA" id="ARBA00022598"/>
    </source>
</evidence>
<sequence length="2663" mass="300064">MSESASKSSIIKQALLEIKRLKQELQAKQGYQHEPIAIVGMACHFPGGITSPQQYWDALVEMKDMIQPIPETRWNTFREKNSTLSPFLHKAGFLTEDIEAFDHRLFRFSPKEAERTDPQHRLFLKVCWEALENAGYAPDSLRGSLTGVYAGVTLPDYIQQAHAHSKQNAVLEPNDVTGKGFSFLSGRASYYFGFQGPGITVDTACSASLVSVDQACKGLLTGDCELALAGGVNLMYSPETTELLATLNILSPNCELRSFDAHANGTVRGEGCGVVVLKKLSAAERDGDYIHAIIQGSGVNQDGLSSGMTAPYGPAQEQLLSNVWARCGIESRDIGYIEAHGTGTELGDPIEMSALGNVIGKDRSHPLYVGTVKSSIGHLEAAAGIAGLIKVILAVENGKIPGNARFATPSPHIDWEQLPVQVPRETTLWEPDSKPRIAGVSSFGLSGTNAHVVVAQYNKQHLYEKSDHITGGHSYDEEKAWPFKFSSVSQKGLRNQLESFLAFLEHNDRAGDIKLPELSFSQNVSKADLSEKLVIWANRASELKENIVQTLAGRALPSVKGGVQDKQIVFMFTGQGSQYPAMFKELYQSNRMFQFYMNTCSNYYEKITGQALTDIIFDADSLLHETRYTQPALFAVGYSLAQMWLAYGVKPSLMLGHSVGEYTAACLAGVFSLEDGMQLITARGELMYALPQHGKMAAIHAAKDVVLRRLQMLPMVEGNYQIDVSIAATNTPDQTVISGSSQEVEKFCRVLQEAGIKSVFLQVSHAFHSPLMEPMLNQFEAIAQKVNFSKPVKQIISNVTGKVIGEEIASWQYWSQHILAEVKFYDSVQAIEHPEQYVFLEIGPGAVLSTMVERICGEKADCVISHLSEQSAANQIEASLFHLYNCGVAIHWKAYYADAGLKRIPVPNYQFSEKHFGLEPVYEDRKVQVNEAQQAGKQAGKQEDAQESERELEGTTSILGGQSYQRTFANKNEVKAYIRKALIQELRVEEDELIDDCNLLLYGLNSIVLTRLMADWKKEWAVPLNAGMFLSQCTINKWSDIMLEQLRLEGSEGTHANEAIVPYRSYVDKRYEGFPLNEVQYAYWVGRNVELDWGGVGCYTSFELDVDELDPIKFERALTALIERHDMLRAIISADGTQQIVRNIELPLTIYRKEQIDDLSAHLERVREQISTQVIPLGQPMFDVRLTEVAEREWRIHFGIDFMIADAWSLYIFWTDLDRLYAGQSLPALEATFRDYVNYKMECKQTRQYERDKQYWLSRVEQFPAAPAIALNLAEGRTTQGRFVRRKQWVDRETWLQFVRSAAEQQLTPSAALLSLYAEVLSAWGAGSHFAIMLTVFSRENVHPEMNQVIGDFTQLSLVEVHRAASTVAVNAATIQSQMQADIEHSSYSAIDFVKELNSWDQSQERMYPVVFTSALGMEQMHDSMVQQAFLDRMGWSVSSTPQVWMDHQVYDEQGGVTLSWDTLDAVFHPGVVDSMFEAYVTLVMRAATDQRFWSETLADLRTDSERQSHEQANHTFIDFLDWNDALLHEQIRHRAVTDADRTAVEYGGTSYSYKQLIARADQVSELLQERGVCNGDKVALQMQKSFEQIAVVLGIVQAGAAYIPLAYDHPLHRTLDIVRVAGVSVLFVDDDVRMDDESVNLVTPAELDGKQGLWNEVQIDPSQLAYVIYTSGSTGMPKGVCIEHRAAMNTIIDVNRRLSVTEQDRMLGLSSLSFDLSVYDIFGMLTAGGVLVLPTESERLDPICWRTLSQQNEVTLWNSVPALMDIYVDYMLGNDQHGQDVGIRHIILSGDWIPLGLFDKIKQALPHAKLMSMGGATEASIWSNYYEVTAVQSDWTSIPYGYPLANQFFYILDEFGRRCPNWVQGKLYIAGKGLAAGYLNEEQLTNKAFIFHPELKQRLYDTGDYGRYMPHGIIEFLGRRDSQIKRNGYRIELGEIQSAFGKCGIAGDAVILPIGDRMDSKKLVVYVRGNPASFNESDLKQRLKSYLPSYFVPDKMIAVEQFPITRNGKIDRAKLLEQYNELTVQVSQVHDGHSIVKGNALATAALEQHPVMQTVREILNVPDLTSADQFGAKGVSSVDMIRLANHLETAYGERPSVGDMLRYGSVSELIYFYNDHDKASISAASNTYNVTSSGSQEQEPHIRSESMADEYEMNELELLIERCLVKKIQLWVEDGRLKFKAPQGAMTADIQLKLKENKASLIGYIQETSERSGIQVGLHSRRTFRQTPIQLAYVMGRSPAYELGNTSAHYYSEFECGSMNPEKLEQAVNQVIAAHEMLRTVVYANGTQQVLLDVPYFEVPVNDIQNKQQLTAIRDEWSHHCYELGKWPMFHVQVSQLSNQSAILHFSFDCLIVDGWSAEMMFREIFSAYAGKPIVQPKFSFREYMNQEESWLREKKYHEEARMYWEERMKQLPPAPELPFKTKLSDIEKPRFRRLKMQLSEEDTRLFSARMKKYQFTPSAVICTAYMKVLSHWSTHPDITLNLTLFNRLPLHKDVPRILGDFTNITLISYLHNESHTFVQELADVHNQLWNAVEYRTHNGLDLLRKLAKGSTGKTIMPIVFTSLLFGESSAGTYEDTLPPDLKEVYAISQTPQVAIDHQAYERNGSMALIWDVVEDAFEDKLIENMFTSYTNLIQLLIAEEDWNNVFAVPLPVSSCTHYTHY</sequence>
<dbReference type="SUPFAM" id="SSF47336">
    <property type="entry name" value="ACP-like"/>
    <property type="match status" value="2"/>
</dbReference>
<evidence type="ECO:0000256" key="8">
    <source>
        <dbReference type="SAM" id="MobiDB-lite"/>
    </source>
</evidence>
<dbReference type="InterPro" id="IPR023213">
    <property type="entry name" value="CAT-like_dom_sf"/>
</dbReference>
<dbReference type="PROSITE" id="PS00455">
    <property type="entry name" value="AMP_BINDING"/>
    <property type="match status" value="1"/>
</dbReference>
<dbReference type="PANTHER" id="PTHR43775:SF51">
    <property type="entry name" value="INACTIVE PHENOLPHTHIOCEROL SYNTHESIS POLYKETIDE SYNTHASE TYPE I PKS1-RELATED"/>
    <property type="match status" value="1"/>
</dbReference>
<dbReference type="Gene3D" id="1.10.10.1830">
    <property type="entry name" value="Non-ribosomal peptide synthase, adenylation domain"/>
    <property type="match status" value="1"/>
</dbReference>
<dbReference type="EMBL" id="JACYTN010000010">
    <property type="protein sequence ID" value="MBD8499353.1"/>
    <property type="molecule type" value="Genomic_DNA"/>
</dbReference>
<evidence type="ECO:0000259" key="9">
    <source>
        <dbReference type="PROSITE" id="PS52004"/>
    </source>
</evidence>
<dbReference type="RefSeq" id="WP_192025698.1">
    <property type="nucleotide sequence ID" value="NZ_JACYTN010000010.1"/>
</dbReference>
<feature type="region of interest" description="Disordered" evidence="8">
    <location>
        <begin position="932"/>
        <end position="952"/>
    </location>
</feature>
<dbReference type="InterPro" id="IPR042099">
    <property type="entry name" value="ANL_N_sf"/>
</dbReference>
<dbReference type="Gene3D" id="1.10.1200.10">
    <property type="entry name" value="ACP-like"/>
    <property type="match status" value="2"/>
</dbReference>
<dbReference type="Pfam" id="PF02801">
    <property type="entry name" value="Ketoacyl-synt_C"/>
    <property type="match status" value="1"/>
</dbReference>
<dbReference type="InterPro" id="IPR045851">
    <property type="entry name" value="AMP-bd_C_sf"/>
</dbReference>
<evidence type="ECO:0000313" key="11">
    <source>
        <dbReference type="Proteomes" id="UP000634529"/>
    </source>
</evidence>
<dbReference type="InterPro" id="IPR016035">
    <property type="entry name" value="Acyl_Trfase/lysoPLipase"/>
</dbReference>
<dbReference type="NCBIfam" id="TIGR01733">
    <property type="entry name" value="AA-adenyl-dom"/>
    <property type="match status" value="1"/>
</dbReference>
<comment type="similarity">
    <text evidence="2">Belongs to the ATP-dependent AMP-binding enzyme family.</text>
</comment>
<dbReference type="InterPro" id="IPR001242">
    <property type="entry name" value="Condensation_dom"/>
</dbReference>
<dbReference type="InterPro" id="IPR001227">
    <property type="entry name" value="Ac_transferase_dom_sf"/>
</dbReference>
<dbReference type="InterPro" id="IPR050091">
    <property type="entry name" value="PKS_NRPS_Biosynth_Enz"/>
</dbReference>
<dbReference type="PROSITE" id="PS52004">
    <property type="entry name" value="KS3_2"/>
    <property type="match status" value="1"/>
</dbReference>
<keyword evidence="11" id="KW-1185">Reference proteome</keyword>